<dbReference type="EMBL" id="LXEX01000054">
    <property type="protein sequence ID" value="OAT57937.1"/>
    <property type="molecule type" value="Genomic_DNA"/>
</dbReference>
<evidence type="ECO:0000313" key="2">
    <source>
        <dbReference type="Proteomes" id="UP000078431"/>
    </source>
</evidence>
<organism evidence="1 2">
    <name type="scientific">Obesumbacterium proteus ATCC 12841</name>
    <dbReference type="NCBI Taxonomy" id="1354268"/>
    <lineage>
        <taxon>Bacteria</taxon>
        <taxon>Pseudomonadati</taxon>
        <taxon>Pseudomonadota</taxon>
        <taxon>Gammaproteobacteria</taxon>
        <taxon>Enterobacterales</taxon>
        <taxon>Hafniaceae</taxon>
        <taxon>Obesumbacterium</taxon>
    </lineage>
</organism>
<comment type="caution">
    <text evidence="1">The sequence shown here is derived from an EMBL/GenBank/DDBJ whole genome shotgun (WGS) entry which is preliminary data.</text>
</comment>
<gene>
    <name evidence="1" type="ORF">M993_03681</name>
</gene>
<name>A0AA91INN5_9GAMM</name>
<reference evidence="1 2" key="1">
    <citation type="submission" date="2016-04" db="EMBL/GenBank/DDBJ databases">
        <title>ATOL: Assembling a taxonomically balanced genome-scale reconstruction of the evolutionary history of the Enterobacteriaceae.</title>
        <authorList>
            <person name="Plunkett G.III."/>
            <person name="Neeno-Eckwall E.C."/>
            <person name="Glasner J.D."/>
            <person name="Perna N.T."/>
        </authorList>
    </citation>
    <scope>NUCLEOTIDE SEQUENCE [LARGE SCALE GENOMIC DNA]</scope>
    <source>
        <strain evidence="1 2">ATCC 12841</strain>
    </source>
</reference>
<dbReference type="AlphaFoldDB" id="A0AA91INN5"/>
<accession>A0AA91INN5</accession>
<dbReference type="Proteomes" id="UP000078431">
    <property type="component" value="Unassembled WGS sequence"/>
</dbReference>
<keyword evidence="2" id="KW-1185">Reference proteome</keyword>
<proteinExistence type="predicted"/>
<evidence type="ECO:0000313" key="1">
    <source>
        <dbReference type="EMBL" id="OAT57937.1"/>
    </source>
</evidence>
<protein>
    <submittedName>
        <fullName evidence="1">Uncharacterized protein</fullName>
    </submittedName>
</protein>
<sequence length="63" mass="7103">MTTNNTLQVYTSEFTAEILLSLDISPFSAETLSTLSIESLAMIREQEAYIHAHPPVEFLVECR</sequence>